<dbReference type="EMBL" id="BTSY01000031">
    <property type="protein sequence ID" value="GMT37063.1"/>
    <property type="molecule type" value="Genomic_DNA"/>
</dbReference>
<dbReference type="Proteomes" id="UP001432322">
    <property type="component" value="Unassembled WGS sequence"/>
</dbReference>
<dbReference type="AlphaFoldDB" id="A0AAV5X329"/>
<gene>
    <name evidence="1" type="ORF">PFISCL1PPCAC_28359</name>
</gene>
<feature type="non-terminal residue" evidence="1">
    <location>
        <position position="1"/>
    </location>
</feature>
<sequence>RYYESIDQFALSVMPDVIEKRVWDEIKCKFWEEKQGRADTAKKVKVVVTRGEDRTLFRLRTSSLLCTLSHRIWKYLLNCPGVQPLGASLISSRTWKRSTNRSTSKYLIRVKWRASSILSNSRGTRWRSVSSSAIPISFSLSPQFTDHLPMLLLLV</sequence>
<evidence type="ECO:0000313" key="1">
    <source>
        <dbReference type="EMBL" id="GMT37063.1"/>
    </source>
</evidence>
<comment type="caution">
    <text evidence="1">The sequence shown here is derived from an EMBL/GenBank/DDBJ whole genome shotgun (WGS) entry which is preliminary data.</text>
</comment>
<evidence type="ECO:0008006" key="3">
    <source>
        <dbReference type="Google" id="ProtNLM"/>
    </source>
</evidence>
<name>A0AAV5X329_9BILA</name>
<reference evidence="1" key="1">
    <citation type="submission" date="2023-10" db="EMBL/GenBank/DDBJ databases">
        <title>Genome assembly of Pristionchus species.</title>
        <authorList>
            <person name="Yoshida K."/>
            <person name="Sommer R.J."/>
        </authorList>
    </citation>
    <scope>NUCLEOTIDE SEQUENCE</scope>
    <source>
        <strain evidence="1">RS5133</strain>
    </source>
</reference>
<evidence type="ECO:0000313" key="2">
    <source>
        <dbReference type="Proteomes" id="UP001432322"/>
    </source>
</evidence>
<protein>
    <recommendedName>
        <fullName evidence="3">Ribosomal protein</fullName>
    </recommendedName>
</protein>
<proteinExistence type="predicted"/>
<keyword evidence="2" id="KW-1185">Reference proteome</keyword>
<organism evidence="1 2">
    <name type="scientific">Pristionchus fissidentatus</name>
    <dbReference type="NCBI Taxonomy" id="1538716"/>
    <lineage>
        <taxon>Eukaryota</taxon>
        <taxon>Metazoa</taxon>
        <taxon>Ecdysozoa</taxon>
        <taxon>Nematoda</taxon>
        <taxon>Chromadorea</taxon>
        <taxon>Rhabditida</taxon>
        <taxon>Rhabditina</taxon>
        <taxon>Diplogasteromorpha</taxon>
        <taxon>Diplogasteroidea</taxon>
        <taxon>Neodiplogasteridae</taxon>
        <taxon>Pristionchus</taxon>
    </lineage>
</organism>
<accession>A0AAV5X329</accession>